<feature type="domain" description="RNase H type-1" evidence="1">
    <location>
        <begin position="9"/>
        <end position="95"/>
    </location>
</feature>
<dbReference type="EMBL" id="JAFEMO010000012">
    <property type="protein sequence ID" value="KAH7554144.1"/>
    <property type="molecule type" value="Genomic_DNA"/>
</dbReference>
<protein>
    <recommendedName>
        <fullName evidence="1">RNase H type-1 domain-containing protein</fullName>
    </recommendedName>
</protein>
<evidence type="ECO:0000313" key="2">
    <source>
        <dbReference type="EMBL" id="KAH7554144.1"/>
    </source>
</evidence>
<gene>
    <name evidence="2" type="ORF">JRO89_XS12G0119800</name>
</gene>
<organism evidence="2 3">
    <name type="scientific">Xanthoceras sorbifolium</name>
    <dbReference type="NCBI Taxonomy" id="99658"/>
    <lineage>
        <taxon>Eukaryota</taxon>
        <taxon>Viridiplantae</taxon>
        <taxon>Streptophyta</taxon>
        <taxon>Embryophyta</taxon>
        <taxon>Tracheophyta</taxon>
        <taxon>Spermatophyta</taxon>
        <taxon>Magnoliopsida</taxon>
        <taxon>eudicotyledons</taxon>
        <taxon>Gunneridae</taxon>
        <taxon>Pentapetalae</taxon>
        <taxon>rosids</taxon>
        <taxon>malvids</taxon>
        <taxon>Sapindales</taxon>
        <taxon>Sapindaceae</taxon>
        <taxon>Xanthoceroideae</taxon>
        <taxon>Xanthoceras</taxon>
    </lineage>
</organism>
<reference evidence="2 3" key="1">
    <citation type="submission" date="2021-02" db="EMBL/GenBank/DDBJ databases">
        <title>Plant Genome Project.</title>
        <authorList>
            <person name="Zhang R.-G."/>
        </authorList>
    </citation>
    <scope>NUCLEOTIDE SEQUENCE [LARGE SCALE GENOMIC DNA]</scope>
    <source>
        <tissue evidence="2">Leaves</tissue>
    </source>
</reference>
<dbReference type="PANTHER" id="PTHR47074:SF79">
    <property type="entry name" value="PUTATIVE-RELATED"/>
    <property type="match status" value="1"/>
</dbReference>
<accession>A0ABQ8HCD4</accession>
<dbReference type="PANTHER" id="PTHR47074">
    <property type="entry name" value="BNAC02G40300D PROTEIN"/>
    <property type="match status" value="1"/>
</dbReference>
<keyword evidence="3" id="KW-1185">Reference proteome</keyword>
<evidence type="ECO:0000259" key="1">
    <source>
        <dbReference type="Pfam" id="PF13456"/>
    </source>
</evidence>
<dbReference type="Pfam" id="PF13456">
    <property type="entry name" value="RVT_3"/>
    <property type="match status" value="1"/>
</dbReference>
<comment type="caution">
    <text evidence="2">The sequence shown here is derived from an EMBL/GenBank/DDBJ whole genome shotgun (WGS) entry which is preliminary data.</text>
</comment>
<evidence type="ECO:0000313" key="3">
    <source>
        <dbReference type="Proteomes" id="UP000827721"/>
    </source>
</evidence>
<dbReference type="InterPro" id="IPR052929">
    <property type="entry name" value="RNase_H-like_EbsB-rel"/>
</dbReference>
<dbReference type="InterPro" id="IPR002156">
    <property type="entry name" value="RNaseH_domain"/>
</dbReference>
<name>A0ABQ8HCD4_9ROSI</name>
<dbReference type="InterPro" id="IPR036397">
    <property type="entry name" value="RNaseH_sf"/>
</dbReference>
<dbReference type="Gene3D" id="3.30.420.10">
    <property type="entry name" value="Ribonuclease H-like superfamily/Ribonuclease H"/>
    <property type="match status" value="1"/>
</dbReference>
<sequence>MVAASNLIGADVNIAKAKALSEGILLAANKSLFPLCVESYALNVVDICCGKSISMSDIDNVVADIRAFLGLYDIVSLSHIPRVCNSLAHGIAKQALDSHVNSDWLNCFPN</sequence>
<proteinExistence type="predicted"/>
<dbReference type="Proteomes" id="UP000827721">
    <property type="component" value="Unassembled WGS sequence"/>
</dbReference>